<sequence length="278" mass="32309">MKSTFLSPLNDYVVKSIFGDQKNIENTEALLKAILVDISPEEFGKLTIVDPFLKRIWRKDKLGILDIRLTTATGKVINVEVQVNRYKSMVKRIIYYLAKLLIEQMKSGFNYEKINQTICVVIVDHILCPEEEHYLNFYDLRNPLTGRPFTDLLKVVIIELPKVPKADDGQPIWPWLKFFKCQTKEELTMLTKTHPEVKPAVNEYAKISWSDRRRMIADFKEKQRRDKYDMLEFAKDEGRDEGIRQNQLQTARNLKAMGIAPDKIAAATSLSLEEVEKL</sequence>
<evidence type="ECO:0000313" key="1">
    <source>
        <dbReference type="EMBL" id="AEF86006.1"/>
    </source>
</evidence>
<dbReference type="eggNOG" id="COG5464">
    <property type="taxonomic scope" value="Bacteria"/>
</dbReference>
<reference evidence="2" key="1">
    <citation type="submission" date="2009-12" db="EMBL/GenBank/DDBJ databases">
        <title>Complete sequence of Treponema primitia strain ZAS-2.</title>
        <authorList>
            <person name="Tetu S.G."/>
            <person name="Matson E."/>
            <person name="Ren Q."/>
            <person name="Seshadri R."/>
            <person name="Elbourne L."/>
            <person name="Hassan K.A."/>
            <person name="Durkin A."/>
            <person name="Radune D."/>
            <person name="Mohamoud Y."/>
            <person name="Shay R."/>
            <person name="Jin S."/>
            <person name="Zhang X."/>
            <person name="Lucey K."/>
            <person name="Ballor N.R."/>
            <person name="Ottesen E."/>
            <person name="Rosenthal R."/>
            <person name="Allen A."/>
            <person name="Leadbetter J.R."/>
            <person name="Paulsen I.T."/>
        </authorList>
    </citation>
    <scope>NUCLEOTIDE SEQUENCE [LARGE SCALE GENOMIC DNA]</scope>
    <source>
        <strain evidence="2">ATCC BAA-887 / DSM 12427 / ZAS-2</strain>
    </source>
</reference>
<proteinExistence type="predicted"/>
<dbReference type="NCBIfam" id="TIGR01784">
    <property type="entry name" value="T_den_put_tspse"/>
    <property type="match status" value="1"/>
</dbReference>
<dbReference type="PANTHER" id="PTHR41317:SF1">
    <property type="entry name" value="PD-(D_E)XK NUCLEASE FAMILY TRANSPOSASE"/>
    <property type="match status" value="1"/>
</dbReference>
<gene>
    <name evidence="1" type="ordered locus">TREPR_0099</name>
</gene>
<dbReference type="STRING" id="545694.TREPR_0099"/>
<dbReference type="AlphaFoldDB" id="F5YNA3"/>
<accession>F5YNA3</accession>
<name>F5YNA3_TREPZ</name>
<dbReference type="PANTHER" id="PTHR41317">
    <property type="entry name" value="PD-(D_E)XK NUCLEASE FAMILY TRANSPOSASE"/>
    <property type="match status" value="1"/>
</dbReference>
<evidence type="ECO:0008006" key="3">
    <source>
        <dbReference type="Google" id="ProtNLM"/>
    </source>
</evidence>
<protein>
    <recommendedName>
        <fullName evidence="3">Rpn family recombination-promoting nuclease/putative transposase</fullName>
    </recommendedName>
</protein>
<dbReference type="RefSeq" id="WP_015706371.1">
    <property type="nucleotide sequence ID" value="NC_015578.1"/>
</dbReference>
<dbReference type="OrthoDB" id="9803508at2"/>
<evidence type="ECO:0000313" key="2">
    <source>
        <dbReference type="Proteomes" id="UP000009223"/>
    </source>
</evidence>
<keyword evidence="2" id="KW-1185">Reference proteome</keyword>
<dbReference type="EMBL" id="CP001843">
    <property type="protein sequence ID" value="AEF86006.1"/>
    <property type="molecule type" value="Genomic_DNA"/>
</dbReference>
<reference evidence="1 2" key="2">
    <citation type="journal article" date="2011" name="ISME J.">
        <title>RNA-seq reveals cooperative metabolic interactions between two termite-gut spirochete species in co-culture.</title>
        <authorList>
            <person name="Rosenthal A.Z."/>
            <person name="Matson E.G."/>
            <person name="Eldar A."/>
            <person name="Leadbetter J.R."/>
        </authorList>
    </citation>
    <scope>NUCLEOTIDE SEQUENCE [LARGE SCALE GENOMIC DNA]</scope>
    <source>
        <strain evidence="2">ATCC BAA-887 / DSM 12427 / ZAS-2</strain>
    </source>
</reference>
<dbReference type="KEGG" id="tpi:TREPR_0099"/>
<dbReference type="Pfam" id="PF12784">
    <property type="entry name" value="PDDEXK_2"/>
    <property type="match status" value="1"/>
</dbReference>
<dbReference type="InterPro" id="IPR010106">
    <property type="entry name" value="RpnA"/>
</dbReference>
<organism evidence="1 2">
    <name type="scientific">Treponema primitia (strain ATCC BAA-887 / DSM 12427 / ZAS-2)</name>
    <dbReference type="NCBI Taxonomy" id="545694"/>
    <lineage>
        <taxon>Bacteria</taxon>
        <taxon>Pseudomonadati</taxon>
        <taxon>Spirochaetota</taxon>
        <taxon>Spirochaetia</taxon>
        <taxon>Spirochaetales</taxon>
        <taxon>Treponemataceae</taxon>
        <taxon>Treponema</taxon>
    </lineage>
</organism>
<dbReference type="HOGENOM" id="CLU_057504_0_1_12"/>
<dbReference type="Proteomes" id="UP000009223">
    <property type="component" value="Chromosome"/>
</dbReference>